<gene>
    <name evidence="13" type="ORF">SSEG_04504</name>
</gene>
<dbReference type="GO" id="GO:0006281">
    <property type="term" value="P:DNA repair"/>
    <property type="evidence" value="ECO:0007669"/>
    <property type="project" value="UniProtKB-KW"/>
</dbReference>
<evidence type="ECO:0000259" key="12">
    <source>
        <dbReference type="Pfam" id="PF23236"/>
    </source>
</evidence>
<keyword evidence="6" id="KW-0413">Isomerase</keyword>
<dbReference type="Pfam" id="PF23236">
    <property type="entry name" value="WHD_2nd_Lhr"/>
    <property type="match status" value="1"/>
</dbReference>
<dbReference type="GO" id="GO:0005524">
    <property type="term" value="F:ATP binding"/>
    <property type="evidence" value="ECO:0007669"/>
    <property type="project" value="InterPro"/>
</dbReference>
<evidence type="ECO:0000256" key="7">
    <source>
        <dbReference type="SAM" id="MobiDB-lite"/>
    </source>
</evidence>
<dbReference type="PANTHER" id="PTHR47962">
    <property type="entry name" value="ATP-DEPENDENT HELICASE LHR-RELATED-RELATED"/>
    <property type="match status" value="1"/>
</dbReference>
<keyword evidence="2" id="KW-0378">Hydrolase</keyword>
<evidence type="ECO:0000313" key="14">
    <source>
        <dbReference type="Proteomes" id="UP000002785"/>
    </source>
</evidence>
<evidence type="ECO:0000259" key="11">
    <source>
        <dbReference type="Pfam" id="PF23235"/>
    </source>
</evidence>
<evidence type="ECO:0000256" key="5">
    <source>
        <dbReference type="ARBA" id="ARBA00023204"/>
    </source>
</evidence>
<dbReference type="EMBL" id="CM000951">
    <property type="protein sequence ID" value="EDY57924.2"/>
    <property type="molecule type" value="Genomic_DNA"/>
</dbReference>
<feature type="region of interest" description="Disordered" evidence="7">
    <location>
        <begin position="902"/>
        <end position="1025"/>
    </location>
</feature>
<evidence type="ECO:0000313" key="13">
    <source>
        <dbReference type="EMBL" id="EDY57924.2"/>
    </source>
</evidence>
<evidence type="ECO:0000259" key="9">
    <source>
        <dbReference type="Pfam" id="PF19306"/>
    </source>
</evidence>
<feature type="domain" description="Lhr-like DEAD/H associated" evidence="8">
    <location>
        <begin position="159"/>
        <end position="368"/>
    </location>
</feature>
<feature type="domain" description="Helicase Lhr-like winged helix" evidence="9">
    <location>
        <begin position="2"/>
        <end position="94"/>
    </location>
</feature>
<keyword evidence="14" id="KW-1185">Reference proteome</keyword>
<keyword evidence="3 13" id="KW-0067">ATP-binding</keyword>
<dbReference type="HOGENOM" id="CLU_002025_1_1_11"/>
<organism evidence="13 14">
    <name type="scientific">Streptomyces sviceus (strain ATCC 29083 / DSM 924 / JCM 4929 / NBRC 13980 / NCIMB 11184 / NRRL 5439 / UC 5370)</name>
    <dbReference type="NCBI Taxonomy" id="463191"/>
    <lineage>
        <taxon>Bacteria</taxon>
        <taxon>Bacillati</taxon>
        <taxon>Actinomycetota</taxon>
        <taxon>Actinomycetes</taxon>
        <taxon>Kitasatosporales</taxon>
        <taxon>Streptomycetaceae</taxon>
        <taxon>Streptomyces</taxon>
    </lineage>
</organism>
<evidence type="ECO:0000256" key="3">
    <source>
        <dbReference type="ARBA" id="ARBA00022806"/>
    </source>
</evidence>
<accession>B5HYL9</accession>
<dbReference type="Pfam" id="PF19306">
    <property type="entry name" value="WHD_Lhr"/>
    <property type="match status" value="1"/>
</dbReference>
<sequence>MVWDRIAGTITGRPGAQRLAVTSGGTIPDRGLFGVFLAGSDPKKGGGRVGELDEEMVYESRVGDVFTLGTSSWRIEDITRDRVLVSPAPGVPGRLPFWKGDQLGRPLELGRAVGAFLREVGSLSKEDARLRLLTAGLDAWAADNVLSYLDEQREACGHVPDDRTIVVERFRDELGDWRVVVHSPFGAQVHAPWALALGAKLSERYGMDAQVMHADDGIVLRLPDADMMSLDLLDREPTRTGTEYDAEQAPVGAADVVFDKGEVDQIVTDQVGGSALFASRFRECAARALLLPRRNPGKRTPLWQQRQRASQLLQVASEFGSFPIVLEAVRECLQDVFDVPGLVELMGDLESRRVRLVEVTTPEPSPFARSLLFGYVAQFLYEGDSPLAERRAAALSLDSRLLAELLGQAELRELLDAEVLTELERELQWLTEDRRVKDAEGVADILRVLGPLTDTELAERGAEPQWAQDLAGARRTIKVRVGGADHWAAIEDAGRLRDALGTALPVGVPEAFTEPVKDPLGDLLARYARTHGPFTSATAAARFGLGTAVTEGALQRLAASGRVVQGEFHPAGIGQEWCDAAVLRRLRRRSLAALRHELEPVPPPALAQFLPQWQHIGKGHSLRGIDGLVRAVEQLQGASVPASALEKLVLPSRVTNYTPALLDELTAAGEIVWAGAGALPGKDGWVSLYLADAAPLLLPPPHPLELTALHQSVLDALTGGYGLFFRQIADQVRATTHPDATDPQLADAVWDLAWSGRLTNDTLTPMRSLLGSGRTAGATAHRAKRTIPRGRYGSLTAAARTASRTGPPTVAGRWSLLPPREADPTVRAHALARTLLDRHGVVTRGAVSAEGVEGGFSATYRILSAFEDSGQARRGYVVEGLGAAQFAMDGAVDRLRAVSNARDRGEPLPESGAPDLWVSDSVPEVPEVPGAPAAPHSPAHSGPAHSGPATEDWDWTRAFDAPNGPGPESGPDFPAGTPYPGSPVSPASRDEYISPRDYPPQPTPQHWQGTPAYGPGFGNRRQNASDASRAVVLAAADPANAYGAALSWPDPPTEAGHKPGRKAGSLVVLVDGELTLYMERGGKTLLAWPSTPDATPTDDPRLRMASEALAAAAKAGSLGTVTVERINGTSALTSPLGSLLETAGFIATPRGLRLRA</sequence>
<dbReference type="InterPro" id="IPR055367">
    <property type="entry name" value="WH4_Lhr"/>
</dbReference>
<name>B5HYL9_STRX2</name>
<feature type="domain" description="Large helicase-related protein winged-helix" evidence="10">
    <location>
        <begin position="821"/>
        <end position="905"/>
    </location>
</feature>
<dbReference type="Pfam" id="PF08494">
    <property type="entry name" value="DEAD_assoc"/>
    <property type="match status" value="1"/>
</dbReference>
<dbReference type="GO" id="GO:0004386">
    <property type="term" value="F:helicase activity"/>
    <property type="evidence" value="ECO:0007669"/>
    <property type="project" value="UniProtKB-KW"/>
</dbReference>
<evidence type="ECO:0000256" key="4">
    <source>
        <dbReference type="ARBA" id="ARBA00023125"/>
    </source>
</evidence>
<dbReference type="eggNOG" id="COG1201">
    <property type="taxonomic scope" value="Bacteria"/>
</dbReference>
<keyword evidence="4" id="KW-0238">DNA-binding</keyword>
<dbReference type="PANTHER" id="PTHR47962:SF5">
    <property type="entry name" value="ATP-DEPENDENT HELICASE LHR-RELATED"/>
    <property type="match status" value="1"/>
</dbReference>
<dbReference type="InterPro" id="IPR045628">
    <property type="entry name" value="Lhr_WH_dom"/>
</dbReference>
<evidence type="ECO:0000256" key="6">
    <source>
        <dbReference type="ARBA" id="ARBA00023235"/>
    </source>
</evidence>
<protein>
    <submittedName>
        <fullName evidence="13">ATP-dependent DNA helicase</fullName>
    </submittedName>
</protein>
<proteinExistence type="predicted"/>
<keyword evidence="3 13" id="KW-0547">Nucleotide-binding</keyword>
<evidence type="ECO:0000256" key="1">
    <source>
        <dbReference type="ARBA" id="ARBA00022763"/>
    </source>
</evidence>
<dbReference type="Proteomes" id="UP000002785">
    <property type="component" value="Chromosome"/>
</dbReference>
<dbReference type="GO" id="GO:0016887">
    <property type="term" value="F:ATP hydrolysis activity"/>
    <property type="evidence" value="ECO:0007669"/>
    <property type="project" value="TreeGrafter"/>
</dbReference>
<dbReference type="GO" id="GO:0003677">
    <property type="term" value="F:DNA binding"/>
    <property type="evidence" value="ECO:0007669"/>
    <property type="project" value="UniProtKB-KW"/>
</dbReference>
<dbReference type="InterPro" id="IPR055368">
    <property type="entry name" value="WH3_Lhr"/>
</dbReference>
<reference evidence="13" key="1">
    <citation type="submission" date="2009-10" db="EMBL/GenBank/DDBJ databases">
        <title>The genome sequence of Streptomyces sviceus strain ATCC 29083.</title>
        <authorList>
            <consortium name="The Broad Institute Genome Sequencing Platform"/>
            <consortium name="Broad Institute Microbial Sequencing Center"/>
            <person name="Fischbach M."/>
            <person name="Godfrey P."/>
            <person name="Ward D."/>
            <person name="Young S."/>
            <person name="Zeng Q."/>
            <person name="Koehrsen M."/>
            <person name="Alvarado L."/>
            <person name="Berlin A.M."/>
            <person name="Bochicchio J."/>
            <person name="Borenstein D."/>
            <person name="Chapman S.B."/>
            <person name="Chen Z."/>
            <person name="Engels R."/>
            <person name="Freedman E."/>
            <person name="Gellesch M."/>
            <person name="Goldberg J."/>
            <person name="Griggs A."/>
            <person name="Gujja S."/>
            <person name="Heilman E.R."/>
            <person name="Heiman D.I."/>
            <person name="Hepburn T.A."/>
            <person name="Howarth C."/>
            <person name="Jen D."/>
            <person name="Larson L."/>
            <person name="Lewis B."/>
            <person name="Mehta T."/>
            <person name="Park D."/>
            <person name="Pearson M."/>
            <person name="Richards J."/>
            <person name="Roberts A."/>
            <person name="Saif S."/>
            <person name="Shea T.D."/>
            <person name="Shenoy N."/>
            <person name="Sisk P."/>
            <person name="Stolte C."/>
            <person name="Sykes S.N."/>
            <person name="Thomson T."/>
            <person name="Walk T."/>
            <person name="White J."/>
            <person name="Yandava C."/>
            <person name="Straight P."/>
            <person name="Clardy J."/>
            <person name="Hung D."/>
            <person name="Kolter R."/>
            <person name="Mekalanos J."/>
            <person name="Walker S."/>
            <person name="Walsh C.T."/>
            <person name="Wieland-Brown L.C."/>
            <person name="Haas B."/>
            <person name="Nusbaum C."/>
            <person name="Birren B."/>
        </authorList>
    </citation>
    <scope>NUCLEOTIDE SEQUENCE [LARGE SCALE GENOMIC DNA]</scope>
    <source>
        <strain evidence="13">ATCC 29083</strain>
    </source>
</reference>
<evidence type="ECO:0000259" key="8">
    <source>
        <dbReference type="Pfam" id="PF08494"/>
    </source>
</evidence>
<evidence type="ECO:0000259" key="10">
    <source>
        <dbReference type="Pfam" id="PF23234"/>
    </source>
</evidence>
<dbReference type="Pfam" id="PF23234">
    <property type="entry name" value="WHD_4th_Lhr"/>
    <property type="match status" value="1"/>
</dbReference>
<dbReference type="AlphaFoldDB" id="B5HYL9"/>
<dbReference type="InterPro" id="IPR013701">
    <property type="entry name" value="Lhr-like_DEAD/DEAH_assoc"/>
</dbReference>
<keyword evidence="3 13" id="KW-0347">Helicase</keyword>
<dbReference type="Pfam" id="PF23235">
    <property type="entry name" value="WHD_3rd_Lhr"/>
    <property type="match status" value="1"/>
</dbReference>
<keyword evidence="5" id="KW-0234">DNA repair</keyword>
<feature type="domain" description="Large helicase-related protein winged-helix" evidence="11">
    <location>
        <begin position="601"/>
        <end position="691"/>
    </location>
</feature>
<feature type="compositionally biased region" description="Low complexity" evidence="7">
    <location>
        <begin position="922"/>
        <end position="949"/>
    </location>
</feature>
<feature type="domain" description="Large helicase-related protein winged-helix" evidence="12">
    <location>
        <begin position="413"/>
        <end position="515"/>
    </location>
</feature>
<evidence type="ECO:0000256" key="2">
    <source>
        <dbReference type="ARBA" id="ARBA00022801"/>
    </source>
</evidence>
<dbReference type="InterPro" id="IPR052511">
    <property type="entry name" value="ATP-dep_Helicase"/>
</dbReference>
<dbReference type="InterPro" id="IPR055369">
    <property type="entry name" value="WH2_Lhr"/>
</dbReference>
<keyword evidence="1" id="KW-0227">DNA damage</keyword>